<dbReference type="SUPFAM" id="SSF53474">
    <property type="entry name" value="alpha/beta-Hydrolases"/>
    <property type="match status" value="1"/>
</dbReference>
<evidence type="ECO:0000313" key="2">
    <source>
        <dbReference type="Proteomes" id="UP000291525"/>
    </source>
</evidence>
<dbReference type="Pfam" id="PF11187">
    <property type="entry name" value="Mbeg1-like"/>
    <property type="match status" value="1"/>
</dbReference>
<protein>
    <submittedName>
        <fullName evidence="1">DUF2974 domain-containing protein</fullName>
    </submittedName>
</protein>
<dbReference type="InterPro" id="IPR024499">
    <property type="entry name" value="Mbeg1-like"/>
</dbReference>
<accession>A0A4Q8L1W4</accession>
<sequence>MPNLLDYIKNIQYDSFYDQAINKLDILALTELSYLPFDDLVPTEFTSSGIRIDKLFDAFNEKYNQKFPPFTMVTKSRLTLFELMASSKRYKYLKAFAYVNDYQIDLQQQFAAVSYHLDRDTVLTCFRGTDDTIIGWKEDFHMTYMKEIPAQQSASRYLQDIMAAQHSDFYVSGHSKGGNLAIYATSQLPPALQQYILIVYAFDAPGLHKQYLTSDGYLGIEQKIVPIIPQNSIVGMMLETPEKAQIVSSRTIGLLQHISFSWEVDGYDFRTAPALTKESLQIDRTLKAWTASLTEEELQAFFDLFFGIFIQAGIERFSDFVINPLQKLQEIDRLRKEFSPQEAEMMDKLIRMLFDTRYQIWLEGWNNRLPKPDLNFPDWNDLFTLPTINKNKS</sequence>
<proteinExistence type="predicted"/>
<dbReference type="InterPro" id="IPR029058">
    <property type="entry name" value="AB_hydrolase_fold"/>
</dbReference>
<dbReference type="OrthoDB" id="9769481at2"/>
<dbReference type="Proteomes" id="UP000291525">
    <property type="component" value="Unassembled WGS sequence"/>
</dbReference>
<gene>
    <name evidence="1" type="ORF">EXW74_06440</name>
</gene>
<reference evidence="1 2" key="1">
    <citation type="submission" date="2019-02" db="EMBL/GenBank/DDBJ databases">
        <title>First genome of the species Streptococcus parasuis.</title>
        <authorList>
            <person name="Stevens M.J.A."/>
            <person name="Stephan R."/>
        </authorList>
    </citation>
    <scope>NUCLEOTIDE SEQUENCE [LARGE SCALE GENOMIC DNA]</scope>
    <source>
        <strain evidence="1 2">4253</strain>
    </source>
</reference>
<organism evidence="1 2">
    <name type="scientific">Streptococcus parasuis</name>
    <dbReference type="NCBI Taxonomy" id="1501662"/>
    <lineage>
        <taxon>Bacteria</taxon>
        <taxon>Bacillati</taxon>
        <taxon>Bacillota</taxon>
        <taxon>Bacilli</taxon>
        <taxon>Lactobacillales</taxon>
        <taxon>Streptococcaceae</taxon>
        <taxon>Streptococcus</taxon>
    </lineage>
</organism>
<dbReference type="RefSeq" id="WP_130555185.1">
    <property type="nucleotide sequence ID" value="NZ_SHGT01000034.1"/>
</dbReference>
<dbReference type="AlphaFoldDB" id="A0A4Q8L1W4"/>
<evidence type="ECO:0000313" key="1">
    <source>
        <dbReference type="EMBL" id="TAA12644.1"/>
    </source>
</evidence>
<dbReference type="EMBL" id="SHGT01000034">
    <property type="protein sequence ID" value="TAA12644.1"/>
    <property type="molecule type" value="Genomic_DNA"/>
</dbReference>
<comment type="caution">
    <text evidence="1">The sequence shown here is derived from an EMBL/GenBank/DDBJ whole genome shotgun (WGS) entry which is preliminary data.</text>
</comment>
<dbReference type="Gene3D" id="3.40.50.1820">
    <property type="entry name" value="alpha/beta hydrolase"/>
    <property type="match status" value="1"/>
</dbReference>
<name>A0A4Q8L1W4_9STRE</name>